<evidence type="ECO:0000313" key="2">
    <source>
        <dbReference type="Proteomes" id="UP000196320"/>
    </source>
</evidence>
<dbReference type="AlphaFoldDB" id="A0A1R4KGB9"/>
<organism evidence="1 2">
    <name type="scientific">Microbacterium esteraromaticum</name>
    <dbReference type="NCBI Taxonomy" id="57043"/>
    <lineage>
        <taxon>Bacteria</taxon>
        <taxon>Bacillati</taxon>
        <taxon>Actinomycetota</taxon>
        <taxon>Actinomycetes</taxon>
        <taxon>Micrococcales</taxon>
        <taxon>Microbacteriaceae</taxon>
        <taxon>Microbacterium</taxon>
    </lineage>
</organism>
<accession>A0A1R4KGB9</accession>
<name>A0A1R4KGB9_9MICO</name>
<reference evidence="1 2" key="1">
    <citation type="submission" date="2017-02" db="EMBL/GenBank/DDBJ databases">
        <authorList>
            <person name="Peterson S.W."/>
        </authorList>
    </citation>
    <scope>NUCLEOTIDE SEQUENCE [LARGE SCALE GENOMIC DNA]</scope>
    <source>
        <strain evidence="1 2">B Mb 05.01</strain>
    </source>
</reference>
<dbReference type="Proteomes" id="UP000196320">
    <property type="component" value="Unassembled WGS sequence"/>
</dbReference>
<dbReference type="RefSeq" id="WP_087132577.1">
    <property type="nucleotide sequence ID" value="NZ_FUKO01000033.1"/>
</dbReference>
<dbReference type="EMBL" id="FUKO01000033">
    <property type="protein sequence ID" value="SJN43318.1"/>
    <property type="molecule type" value="Genomic_DNA"/>
</dbReference>
<protein>
    <submittedName>
        <fullName evidence="1">Uncharacterized protein</fullName>
    </submittedName>
</protein>
<keyword evidence="2" id="KW-1185">Reference proteome</keyword>
<evidence type="ECO:0000313" key="1">
    <source>
        <dbReference type="EMBL" id="SJN43318.1"/>
    </source>
</evidence>
<gene>
    <name evidence="1" type="ORF">FM104_12560</name>
</gene>
<proteinExistence type="predicted"/>
<sequence length="74" mass="7750">MKMQVVTTITSLIDIDTFETTHDAQVEGEAGVPESIARAAAIGGCRAILNNFGYDSVERASNPEEGDPDASPAP</sequence>